<dbReference type="InterPro" id="IPR011107">
    <property type="entry name" value="PPI_Ypi1"/>
</dbReference>
<feature type="region of interest" description="Disordered" evidence="3">
    <location>
        <begin position="75"/>
        <end position="146"/>
    </location>
</feature>
<dbReference type="Pfam" id="PF07491">
    <property type="entry name" value="PPI_Ypi1"/>
    <property type="match status" value="1"/>
</dbReference>
<feature type="compositionally biased region" description="Polar residues" evidence="3">
    <location>
        <begin position="131"/>
        <end position="146"/>
    </location>
</feature>
<dbReference type="PANTHER" id="PTHR20835">
    <property type="entry name" value="E3 UBIQUITIN-PROTEIN LIGASE PPP1R11-RELATED"/>
    <property type="match status" value="1"/>
</dbReference>
<dbReference type="EMBL" id="JALJAT010000008">
    <property type="protein sequence ID" value="KAK4467822.1"/>
    <property type="molecule type" value="Genomic_DNA"/>
</dbReference>
<reference evidence="4" key="1">
    <citation type="submission" date="2022-04" db="EMBL/GenBank/DDBJ databases">
        <authorList>
            <person name="Xu L."/>
            <person name="Lv Z."/>
        </authorList>
    </citation>
    <scope>NUCLEOTIDE SEQUENCE</scope>
    <source>
        <strain evidence="4">LV_2022a</strain>
    </source>
</reference>
<reference evidence="4" key="2">
    <citation type="journal article" date="2023" name="Infect Dis Poverty">
        <title>Chromosome-scale genome of the human blood fluke Schistosoma mekongi and its implications for public health.</title>
        <authorList>
            <person name="Zhou M."/>
            <person name="Xu L."/>
            <person name="Xu D."/>
            <person name="Chen W."/>
            <person name="Khan J."/>
            <person name="Hu Y."/>
            <person name="Huang H."/>
            <person name="Wei H."/>
            <person name="Zhang Y."/>
            <person name="Chusongsang P."/>
            <person name="Tanasarnprasert K."/>
            <person name="Hu X."/>
            <person name="Limpanont Y."/>
            <person name="Lv Z."/>
        </authorList>
    </citation>
    <scope>NUCLEOTIDE SEQUENCE</scope>
    <source>
        <strain evidence="4">LV_2022a</strain>
    </source>
</reference>
<evidence type="ECO:0000313" key="5">
    <source>
        <dbReference type="Proteomes" id="UP001292079"/>
    </source>
</evidence>
<name>A0AAE1Z5V1_SCHME</name>
<comment type="caution">
    <text evidence="4">The sequence shown here is derived from an EMBL/GenBank/DDBJ whole genome shotgun (WGS) entry which is preliminary data.</text>
</comment>
<keyword evidence="5" id="KW-1185">Reference proteome</keyword>
<protein>
    <recommendedName>
        <fullName evidence="1">E3 ubiquitin-protein ligase PPP1R11</fullName>
    </recommendedName>
    <alternativeName>
        <fullName evidence="2">Protein phosphatase 1 regulatory subunit 11</fullName>
    </alternativeName>
</protein>
<feature type="compositionally biased region" description="Basic residues" evidence="3">
    <location>
        <begin position="117"/>
        <end position="128"/>
    </location>
</feature>
<dbReference type="GO" id="GO:0004865">
    <property type="term" value="F:protein serine/threonine phosphatase inhibitor activity"/>
    <property type="evidence" value="ECO:0007669"/>
    <property type="project" value="InterPro"/>
</dbReference>
<proteinExistence type="predicted"/>
<evidence type="ECO:0000313" key="4">
    <source>
        <dbReference type="EMBL" id="KAK4467822.1"/>
    </source>
</evidence>
<sequence>MELRSNIRSEEDEQPTRVADINQSILIRGTIDNTENNLPSSSHGPAIQWAEGTVDNEFMGKKKSNCCCIYEKPKRWDETSSSSSFDSDPTSDNDNMINKDKQNTHKQHTHCTEHCRGHTKRCYRKKKKSNDPTQNINSENFNKLTETPIDSNTNNLCL</sequence>
<dbReference type="AlphaFoldDB" id="A0AAE1Z5V1"/>
<dbReference type="PANTHER" id="PTHR20835:SF0">
    <property type="entry name" value="E3 UBIQUITIN-PROTEIN LIGASE PPP1R11"/>
    <property type="match status" value="1"/>
</dbReference>
<evidence type="ECO:0000256" key="1">
    <source>
        <dbReference type="ARBA" id="ARBA00021994"/>
    </source>
</evidence>
<accession>A0AAE1Z5V1</accession>
<dbReference type="Proteomes" id="UP001292079">
    <property type="component" value="Unassembled WGS sequence"/>
</dbReference>
<dbReference type="GO" id="GO:0005634">
    <property type="term" value="C:nucleus"/>
    <property type="evidence" value="ECO:0007669"/>
    <property type="project" value="TreeGrafter"/>
</dbReference>
<gene>
    <name evidence="4" type="ORF">MN116_008746</name>
</gene>
<organism evidence="4 5">
    <name type="scientific">Schistosoma mekongi</name>
    <name type="common">Parasitic worm</name>
    <dbReference type="NCBI Taxonomy" id="38744"/>
    <lineage>
        <taxon>Eukaryota</taxon>
        <taxon>Metazoa</taxon>
        <taxon>Spiralia</taxon>
        <taxon>Lophotrochozoa</taxon>
        <taxon>Platyhelminthes</taxon>
        <taxon>Trematoda</taxon>
        <taxon>Digenea</taxon>
        <taxon>Strigeidida</taxon>
        <taxon>Schistosomatoidea</taxon>
        <taxon>Schistosomatidae</taxon>
        <taxon>Schistosoma</taxon>
    </lineage>
</organism>
<evidence type="ECO:0000256" key="2">
    <source>
        <dbReference type="ARBA" id="ARBA00031039"/>
    </source>
</evidence>
<dbReference type="GO" id="GO:0008157">
    <property type="term" value="F:protein phosphatase 1 binding"/>
    <property type="evidence" value="ECO:0007669"/>
    <property type="project" value="TreeGrafter"/>
</dbReference>
<evidence type="ECO:0000256" key="3">
    <source>
        <dbReference type="SAM" id="MobiDB-lite"/>
    </source>
</evidence>
<feature type="compositionally biased region" description="Low complexity" evidence="3">
    <location>
        <begin position="79"/>
        <end position="95"/>
    </location>
</feature>